<keyword evidence="9 14" id="KW-0460">Magnesium</keyword>
<dbReference type="CDD" id="cd17748">
    <property type="entry name" value="BRCT_DNA_ligase_like"/>
    <property type="match status" value="1"/>
</dbReference>
<dbReference type="SUPFAM" id="SSF52113">
    <property type="entry name" value="BRCT domain"/>
    <property type="match status" value="1"/>
</dbReference>
<dbReference type="InterPro" id="IPR012340">
    <property type="entry name" value="NA-bd_OB-fold"/>
</dbReference>
<protein>
    <recommendedName>
        <fullName evidence="3 14">DNA ligase</fullName>
        <ecNumber evidence="2 14">6.5.1.2</ecNumber>
    </recommendedName>
    <alternativeName>
        <fullName evidence="14">Polydeoxyribonucleotide synthase [NAD(+)]</fullName>
    </alternativeName>
</protein>
<feature type="binding site" evidence="14">
    <location>
        <position position="401"/>
    </location>
    <ligand>
        <name>Zn(2+)</name>
        <dbReference type="ChEBI" id="CHEBI:29105"/>
    </ligand>
</feature>
<dbReference type="InterPro" id="IPR004150">
    <property type="entry name" value="NAD_DNA_ligase_OB"/>
</dbReference>
<evidence type="ECO:0000256" key="3">
    <source>
        <dbReference type="ARBA" id="ARBA00013308"/>
    </source>
</evidence>
<dbReference type="GO" id="GO:0046872">
    <property type="term" value="F:metal ion binding"/>
    <property type="evidence" value="ECO:0007669"/>
    <property type="project" value="UniProtKB-KW"/>
</dbReference>
<dbReference type="CDD" id="cd00114">
    <property type="entry name" value="LIGANc"/>
    <property type="match status" value="1"/>
</dbReference>
<dbReference type="PROSITE" id="PS50172">
    <property type="entry name" value="BRCT"/>
    <property type="match status" value="1"/>
</dbReference>
<dbReference type="Pfam" id="PF03120">
    <property type="entry name" value="OB_DNA_ligase"/>
    <property type="match status" value="1"/>
</dbReference>
<feature type="binding site" evidence="14">
    <location>
        <begin position="79"/>
        <end position="80"/>
    </location>
    <ligand>
        <name>NAD(+)</name>
        <dbReference type="ChEBI" id="CHEBI:57540"/>
    </ligand>
</feature>
<evidence type="ECO:0000313" key="17">
    <source>
        <dbReference type="Proteomes" id="UP000593836"/>
    </source>
</evidence>
<dbReference type="EMBL" id="CP054493">
    <property type="protein sequence ID" value="QOY53905.1"/>
    <property type="molecule type" value="Genomic_DNA"/>
</dbReference>
<dbReference type="GO" id="GO:0006281">
    <property type="term" value="P:DNA repair"/>
    <property type="evidence" value="ECO:0007669"/>
    <property type="project" value="UniProtKB-KW"/>
</dbReference>
<dbReference type="InterPro" id="IPR036420">
    <property type="entry name" value="BRCT_dom_sf"/>
</dbReference>
<evidence type="ECO:0000256" key="1">
    <source>
        <dbReference type="ARBA" id="ARBA00004067"/>
    </source>
</evidence>
<reference evidence="16 17" key="1">
    <citation type="submission" date="2020-05" db="EMBL/GenBank/DDBJ databases">
        <title>Sulfurimonas marisnigri, sp. nov., and Sulfurimonas baltica, sp. nov., manganese oxide reducing chemolithoautotrophs of the class Epsilonproteobacteria isolated from the pelagic redoxclines of the Black and Baltic Seas and emended description of the genus Sulfurimonas.</title>
        <authorList>
            <person name="Henkel J.V."/>
            <person name="Laudan C."/>
            <person name="Werner J."/>
            <person name="Neu T."/>
            <person name="Plewe S."/>
            <person name="Sproer C."/>
            <person name="Bunk B."/>
            <person name="Schulz-Vogt H.N."/>
        </authorList>
    </citation>
    <scope>NUCLEOTIDE SEQUENCE [LARGE SCALE GENOMIC DNA]</scope>
    <source>
        <strain evidence="16 17">SoZ1</strain>
    </source>
</reference>
<dbReference type="NCBIfam" id="NF005932">
    <property type="entry name" value="PRK07956.1"/>
    <property type="match status" value="1"/>
</dbReference>
<dbReference type="InterPro" id="IPR013840">
    <property type="entry name" value="DNAligase_N"/>
</dbReference>
<feature type="domain" description="BRCT" evidence="15">
    <location>
        <begin position="574"/>
        <end position="650"/>
    </location>
</feature>
<evidence type="ECO:0000256" key="5">
    <source>
        <dbReference type="ARBA" id="ARBA00022705"/>
    </source>
</evidence>
<dbReference type="FunFam" id="1.10.150.20:FF:000007">
    <property type="entry name" value="DNA ligase"/>
    <property type="match status" value="1"/>
</dbReference>
<feature type="binding site" evidence="14">
    <location>
        <begin position="30"/>
        <end position="34"/>
    </location>
    <ligand>
        <name>NAD(+)</name>
        <dbReference type="ChEBI" id="CHEBI:57540"/>
    </ligand>
</feature>
<evidence type="ECO:0000313" key="16">
    <source>
        <dbReference type="EMBL" id="QOY53905.1"/>
    </source>
</evidence>
<keyword evidence="10 14" id="KW-0520">NAD</keyword>
<dbReference type="KEGG" id="smas:HUE87_08355"/>
<feature type="binding site" evidence="14">
    <location>
        <position position="280"/>
    </location>
    <ligand>
        <name>NAD(+)</name>
        <dbReference type="ChEBI" id="CHEBI:57540"/>
    </ligand>
</feature>
<dbReference type="Pfam" id="PF14520">
    <property type="entry name" value="HHH_5"/>
    <property type="match status" value="1"/>
</dbReference>
<gene>
    <name evidence="14 16" type="primary">ligA</name>
    <name evidence="16" type="ORF">HUE87_08355</name>
</gene>
<comment type="catalytic activity">
    <reaction evidence="12 14">
        <text>NAD(+) + (deoxyribonucleotide)n-3'-hydroxyl + 5'-phospho-(deoxyribonucleotide)m = (deoxyribonucleotide)n+m + AMP + beta-nicotinamide D-nucleotide.</text>
        <dbReference type="EC" id="6.5.1.2"/>
    </reaction>
</comment>
<dbReference type="InterPro" id="IPR013839">
    <property type="entry name" value="DNAligase_adenylation"/>
</dbReference>
<evidence type="ECO:0000256" key="10">
    <source>
        <dbReference type="ARBA" id="ARBA00023027"/>
    </source>
</evidence>
<evidence type="ECO:0000256" key="13">
    <source>
        <dbReference type="ARBA" id="ARBA00060881"/>
    </source>
</evidence>
<evidence type="ECO:0000256" key="14">
    <source>
        <dbReference type="HAMAP-Rule" id="MF_01588"/>
    </source>
</evidence>
<dbReference type="PANTHER" id="PTHR23389">
    <property type="entry name" value="CHROMOSOME TRANSMISSION FIDELITY FACTOR 18"/>
    <property type="match status" value="1"/>
</dbReference>
<dbReference type="Gene3D" id="2.40.50.140">
    <property type="entry name" value="Nucleic acid-binding proteins"/>
    <property type="match status" value="1"/>
</dbReference>
<dbReference type="SMART" id="SM00292">
    <property type="entry name" value="BRCT"/>
    <property type="match status" value="1"/>
</dbReference>
<dbReference type="Gene3D" id="3.30.470.30">
    <property type="entry name" value="DNA ligase/mRNA capping enzyme"/>
    <property type="match status" value="1"/>
</dbReference>
<dbReference type="GO" id="GO:0006260">
    <property type="term" value="P:DNA replication"/>
    <property type="evidence" value="ECO:0007669"/>
    <property type="project" value="UniProtKB-KW"/>
</dbReference>
<dbReference type="SMART" id="SM00278">
    <property type="entry name" value="HhH1"/>
    <property type="match status" value="3"/>
</dbReference>
<keyword evidence="17" id="KW-1185">Reference proteome</keyword>
<dbReference type="GO" id="GO:0003911">
    <property type="term" value="F:DNA ligase (NAD+) activity"/>
    <property type="evidence" value="ECO:0007669"/>
    <property type="project" value="UniProtKB-UniRule"/>
</dbReference>
<evidence type="ECO:0000256" key="2">
    <source>
        <dbReference type="ARBA" id="ARBA00012722"/>
    </source>
</evidence>
<dbReference type="PANTHER" id="PTHR23389:SF9">
    <property type="entry name" value="DNA LIGASE"/>
    <property type="match status" value="1"/>
</dbReference>
<evidence type="ECO:0000256" key="9">
    <source>
        <dbReference type="ARBA" id="ARBA00022842"/>
    </source>
</evidence>
<feature type="binding site" evidence="14">
    <location>
        <position position="165"/>
    </location>
    <ligand>
        <name>NAD(+)</name>
        <dbReference type="ChEBI" id="CHEBI:57540"/>
    </ligand>
</feature>
<feature type="active site" description="N6-AMP-lysine intermediate" evidence="14">
    <location>
        <position position="110"/>
    </location>
</feature>
<dbReference type="InterPro" id="IPR010994">
    <property type="entry name" value="RuvA_2-like"/>
</dbReference>
<keyword evidence="6 14" id="KW-0479">Metal-binding</keyword>
<dbReference type="PROSITE" id="PS01055">
    <property type="entry name" value="DNA_LIGASE_N1"/>
    <property type="match status" value="1"/>
</dbReference>
<dbReference type="GO" id="GO:0005829">
    <property type="term" value="C:cytosol"/>
    <property type="evidence" value="ECO:0007669"/>
    <property type="project" value="TreeGrafter"/>
</dbReference>
<dbReference type="FunFam" id="2.40.50.140:FF:000012">
    <property type="entry name" value="DNA ligase"/>
    <property type="match status" value="1"/>
</dbReference>
<keyword evidence="5 14" id="KW-0235">DNA replication</keyword>
<proteinExistence type="inferred from homology"/>
<evidence type="ECO:0000256" key="6">
    <source>
        <dbReference type="ARBA" id="ARBA00022723"/>
    </source>
</evidence>
<dbReference type="SMART" id="SM00532">
    <property type="entry name" value="LIGANc"/>
    <property type="match status" value="1"/>
</dbReference>
<dbReference type="Pfam" id="PF12826">
    <property type="entry name" value="HHH_2"/>
    <property type="match status" value="1"/>
</dbReference>
<dbReference type="Proteomes" id="UP000593836">
    <property type="component" value="Chromosome"/>
</dbReference>
<evidence type="ECO:0000256" key="8">
    <source>
        <dbReference type="ARBA" id="ARBA00022833"/>
    </source>
</evidence>
<dbReference type="SUPFAM" id="SSF50249">
    <property type="entry name" value="Nucleic acid-binding proteins"/>
    <property type="match status" value="1"/>
</dbReference>
<keyword evidence="11 14" id="KW-0234">DNA repair</keyword>
<dbReference type="NCBIfam" id="TIGR00575">
    <property type="entry name" value="dnlj"/>
    <property type="match status" value="1"/>
</dbReference>
<dbReference type="Pfam" id="PF00533">
    <property type="entry name" value="BRCT"/>
    <property type="match status" value="1"/>
</dbReference>
<evidence type="ECO:0000259" key="15">
    <source>
        <dbReference type="PROSITE" id="PS50172"/>
    </source>
</evidence>
<keyword evidence="7 14" id="KW-0227">DNA damage</keyword>
<sequence length="650" mass="73353">MNLQEYKEAVEKLNLYSHHYYVLDDPITTDEVYDKLYHEVVEYEQNNKDDVLKNSPTMRVGDVVRDGFTKASHLTRMWSLEDVFDAEGLQKWLTKTYKLDKNISFYCEPKFDGASLNLIYENGELVQGITRGDGEIGELITQNVKTIKTVPLIIEYDERIEIRGEVVIFKEEFEKINEARMKDGEAVFANPRNAAAGSLRQLDSSVTASRNLVFLPYGVGENLLEHKLLSDKMEFIYSLGFRKPPQSSTCKDFAEIEDIYEIMNRDRDSYSMMLDGMVVKVNEIASQIDMGYTVKNPRFSVAYKFPAVEKITTVKEIILQVGRTGAVTPVAIVEPTDIDGVVVERATLHNFDEIDRKDIRLNDKVIILRSGDVIPKIIKVLTHERDGSEVKYERPQSCPVCNSELLDEGVLLKCQNLTCEARVINSIIYFASKPCLNIDGLGNKIVEALFNSGLVKSVVDLFDLTLDKLLALEGFKEKKSQNLLNSLEDAKGSEYWRFLNSLGIEHVGEVASKTLSEKFGSNFLHVSKEEIIACDGIGEEMAESVLEFVRVNKETILKLQDILKPLEPIQKAEAKENPFKGKTAVLTGTMSESRGAIKEMLEELGAKVSGSVSKKTDFLIYGEDAGSKYDKAISLHVECLTEQEMREKIE</sequence>
<feature type="binding site" evidence="14">
    <location>
        <position position="398"/>
    </location>
    <ligand>
        <name>Zn(2+)</name>
        <dbReference type="ChEBI" id="CHEBI:29105"/>
    </ligand>
</feature>
<keyword evidence="4 14" id="KW-0436">Ligase</keyword>
<dbReference type="Gene3D" id="1.10.287.610">
    <property type="entry name" value="Helix hairpin bin"/>
    <property type="match status" value="1"/>
</dbReference>
<evidence type="ECO:0000256" key="4">
    <source>
        <dbReference type="ARBA" id="ARBA00022598"/>
    </source>
</evidence>
<dbReference type="AlphaFoldDB" id="A0A7S7LYP4"/>
<feature type="binding site" evidence="14">
    <location>
        <position position="414"/>
    </location>
    <ligand>
        <name>Zn(2+)</name>
        <dbReference type="ChEBI" id="CHEBI:29105"/>
    </ligand>
</feature>
<dbReference type="SUPFAM" id="SSF56091">
    <property type="entry name" value="DNA ligase/mRNA capping enzyme, catalytic domain"/>
    <property type="match status" value="1"/>
</dbReference>
<dbReference type="RefSeq" id="WP_194365750.1">
    <property type="nucleotide sequence ID" value="NZ_CP054493.1"/>
</dbReference>
<feature type="binding site" evidence="14">
    <location>
        <position position="131"/>
    </location>
    <ligand>
        <name>NAD(+)</name>
        <dbReference type="ChEBI" id="CHEBI:57540"/>
    </ligand>
</feature>
<accession>A0A7S7LYP4</accession>
<feature type="binding site" evidence="14">
    <location>
        <position position="419"/>
    </location>
    <ligand>
        <name>Zn(2+)</name>
        <dbReference type="ChEBI" id="CHEBI:29105"/>
    </ligand>
</feature>
<dbReference type="InterPro" id="IPR041663">
    <property type="entry name" value="DisA/LigA_HHH"/>
</dbReference>
<keyword evidence="14" id="KW-0464">Manganese</keyword>
<comment type="cofactor">
    <cofactor evidence="14">
        <name>Mg(2+)</name>
        <dbReference type="ChEBI" id="CHEBI:18420"/>
    </cofactor>
    <cofactor evidence="14">
        <name>Mn(2+)</name>
        <dbReference type="ChEBI" id="CHEBI:29035"/>
    </cofactor>
</comment>
<name>A0A7S7LYP4_9BACT</name>
<comment type="function">
    <text evidence="1 14">DNA ligase that catalyzes the formation of phosphodiester linkages between 5'-phosphoryl and 3'-hydroxyl groups in double-stranded DNA using NAD as a coenzyme and as the energy source for the reaction. It is essential for DNA replication and repair of damaged DNA.</text>
</comment>
<feature type="binding site" evidence="14">
    <location>
        <position position="108"/>
    </location>
    <ligand>
        <name>NAD(+)</name>
        <dbReference type="ChEBI" id="CHEBI:57540"/>
    </ligand>
</feature>
<keyword evidence="8 14" id="KW-0862">Zinc</keyword>
<dbReference type="GO" id="GO:0003677">
    <property type="term" value="F:DNA binding"/>
    <property type="evidence" value="ECO:0007669"/>
    <property type="project" value="InterPro"/>
</dbReference>
<dbReference type="InterPro" id="IPR003583">
    <property type="entry name" value="Hlx-hairpin-Hlx_DNA-bd_motif"/>
</dbReference>
<dbReference type="InterPro" id="IPR001679">
    <property type="entry name" value="DNA_ligase"/>
</dbReference>
<dbReference type="PIRSF" id="PIRSF001604">
    <property type="entry name" value="LigA"/>
    <property type="match status" value="1"/>
</dbReference>
<organism evidence="16 17">
    <name type="scientific">Candidatus Sulfurimonas marisnigri</name>
    <dbReference type="NCBI Taxonomy" id="2740405"/>
    <lineage>
        <taxon>Bacteria</taxon>
        <taxon>Pseudomonadati</taxon>
        <taxon>Campylobacterota</taxon>
        <taxon>Epsilonproteobacteria</taxon>
        <taxon>Campylobacterales</taxon>
        <taxon>Sulfurimonadaceae</taxon>
        <taxon>Sulfurimonas</taxon>
    </lineage>
</organism>
<feature type="binding site" evidence="14">
    <location>
        <position position="304"/>
    </location>
    <ligand>
        <name>NAD(+)</name>
        <dbReference type="ChEBI" id="CHEBI:57540"/>
    </ligand>
</feature>
<dbReference type="EC" id="6.5.1.2" evidence="2 14"/>
<evidence type="ECO:0000256" key="12">
    <source>
        <dbReference type="ARBA" id="ARBA00034005"/>
    </source>
</evidence>
<evidence type="ECO:0000256" key="7">
    <source>
        <dbReference type="ARBA" id="ARBA00022763"/>
    </source>
</evidence>
<dbReference type="HAMAP" id="MF_01588">
    <property type="entry name" value="DNA_ligase_A"/>
    <property type="match status" value="1"/>
</dbReference>
<dbReference type="Gene3D" id="3.40.50.10190">
    <property type="entry name" value="BRCT domain"/>
    <property type="match status" value="1"/>
</dbReference>
<dbReference type="InterPro" id="IPR001357">
    <property type="entry name" value="BRCT_dom"/>
</dbReference>
<dbReference type="Gene3D" id="1.10.150.20">
    <property type="entry name" value="5' to 3' exonuclease, C-terminal subdomain"/>
    <property type="match status" value="2"/>
</dbReference>
<dbReference type="SUPFAM" id="SSF47781">
    <property type="entry name" value="RuvA domain 2-like"/>
    <property type="match status" value="1"/>
</dbReference>
<dbReference type="InterPro" id="IPR018239">
    <property type="entry name" value="DNA_ligase_AS"/>
</dbReference>
<dbReference type="Pfam" id="PF01653">
    <property type="entry name" value="DNA_ligase_aden"/>
    <property type="match status" value="1"/>
</dbReference>
<evidence type="ECO:0000256" key="11">
    <source>
        <dbReference type="ARBA" id="ARBA00023204"/>
    </source>
</evidence>
<comment type="similarity">
    <text evidence="13 14">Belongs to the NAD-dependent DNA ligase family. LigA subfamily.</text>
</comment>